<dbReference type="Pfam" id="PF00578">
    <property type="entry name" value="AhpC-TSA"/>
    <property type="match status" value="1"/>
</dbReference>
<keyword evidence="1" id="KW-0676">Redox-active center</keyword>
<evidence type="ECO:0000259" key="2">
    <source>
        <dbReference type="PROSITE" id="PS51352"/>
    </source>
</evidence>
<evidence type="ECO:0000256" key="1">
    <source>
        <dbReference type="ARBA" id="ARBA00023284"/>
    </source>
</evidence>
<dbReference type="EMBL" id="CP096659">
    <property type="protein sequence ID" value="UPV76295.1"/>
    <property type="molecule type" value="Genomic_DNA"/>
</dbReference>
<dbReference type="Proteomes" id="UP000830729">
    <property type="component" value="Chromosome"/>
</dbReference>
<accession>A0A8U0HYR1</accession>
<dbReference type="AlphaFoldDB" id="A0A8U0HYR1"/>
<dbReference type="GO" id="GO:0016209">
    <property type="term" value="F:antioxidant activity"/>
    <property type="evidence" value="ECO:0007669"/>
    <property type="project" value="InterPro"/>
</dbReference>
<protein>
    <submittedName>
        <fullName evidence="3">Redoxin domain-containing protein</fullName>
    </submittedName>
</protein>
<dbReference type="Gene3D" id="3.40.30.10">
    <property type="entry name" value="Glutaredoxin"/>
    <property type="match status" value="1"/>
</dbReference>
<name>A0A8U0HYR1_9EURY</name>
<gene>
    <name evidence="3" type="ORF">M0R89_06265</name>
</gene>
<evidence type="ECO:0000313" key="3">
    <source>
        <dbReference type="EMBL" id="UPV76295.1"/>
    </source>
</evidence>
<dbReference type="InterPro" id="IPR050455">
    <property type="entry name" value="Tpx_Peroxidase_subfamily"/>
</dbReference>
<dbReference type="PANTHER" id="PTHR43110">
    <property type="entry name" value="THIOL PEROXIDASE"/>
    <property type="match status" value="1"/>
</dbReference>
<reference evidence="3 4" key="1">
    <citation type="submission" date="2022-04" db="EMBL/GenBank/DDBJ databases">
        <title>Diverse halophilic archaea isolated from saline environments.</title>
        <authorList>
            <person name="Cui H.-L."/>
        </authorList>
    </citation>
    <scope>NUCLEOTIDE SEQUENCE [LARGE SCALE GENOMIC DNA]</scope>
    <source>
        <strain evidence="3 4">XZYJT49</strain>
    </source>
</reference>
<dbReference type="InterPro" id="IPR013766">
    <property type="entry name" value="Thioredoxin_domain"/>
</dbReference>
<sequence length="188" mass="21095">MMPDFEVVSLPDTDHVAEGDTAPDFTRPLVNDEYWEDAALSDLTDEGPVLLVFFTMDGAFPATYMWNEIRDRNWGSEAQRTSDEASGESANDDGRELTIVGLSISDPYAHKQLVEERGIDYRLFSDPQNGVAEEYGIVNDLDGMAGVSEPRPAVFLLDEDRTVEYAWVAEEWPDFPDYDEVEDAIGEL</sequence>
<feature type="domain" description="Thioredoxin" evidence="2">
    <location>
        <begin position="16"/>
        <end position="188"/>
    </location>
</feature>
<dbReference type="InterPro" id="IPR000866">
    <property type="entry name" value="AhpC/TSA"/>
</dbReference>
<dbReference type="KEGG" id="halx:M0R89_06265"/>
<proteinExistence type="predicted"/>
<organism evidence="3 4">
    <name type="scientific">Halorussus limi</name>
    <dbReference type="NCBI Taxonomy" id="2938695"/>
    <lineage>
        <taxon>Archaea</taxon>
        <taxon>Methanobacteriati</taxon>
        <taxon>Methanobacteriota</taxon>
        <taxon>Stenosarchaea group</taxon>
        <taxon>Halobacteria</taxon>
        <taxon>Halobacteriales</taxon>
        <taxon>Haladaptataceae</taxon>
        <taxon>Halorussus</taxon>
    </lineage>
</organism>
<dbReference type="GO" id="GO:0016491">
    <property type="term" value="F:oxidoreductase activity"/>
    <property type="evidence" value="ECO:0007669"/>
    <property type="project" value="InterPro"/>
</dbReference>
<dbReference type="PROSITE" id="PS51352">
    <property type="entry name" value="THIOREDOXIN_2"/>
    <property type="match status" value="1"/>
</dbReference>
<dbReference type="InterPro" id="IPR036249">
    <property type="entry name" value="Thioredoxin-like_sf"/>
</dbReference>
<evidence type="ECO:0000313" key="4">
    <source>
        <dbReference type="Proteomes" id="UP000830729"/>
    </source>
</evidence>
<dbReference type="PANTHER" id="PTHR43110:SF1">
    <property type="entry name" value="THIOL PEROXIDASE"/>
    <property type="match status" value="1"/>
</dbReference>
<dbReference type="SUPFAM" id="SSF52833">
    <property type="entry name" value="Thioredoxin-like"/>
    <property type="match status" value="1"/>
</dbReference>
<keyword evidence="4" id="KW-1185">Reference proteome</keyword>